<name>A0A2C4QZ84_9BACI</name>
<reference evidence="2 3" key="1">
    <citation type="submission" date="2017-09" db="EMBL/GenBank/DDBJ databases">
        <title>Large-scale bioinformatics analysis of Bacillus genomes uncovers conserved roles of natural products in bacterial physiology.</title>
        <authorList>
            <consortium name="Agbiome Team Llc"/>
            <person name="Bleich R.M."/>
            <person name="Grubbs K.J."/>
            <person name="Santa Maria K.C."/>
            <person name="Allen S.E."/>
            <person name="Farag S."/>
            <person name="Shank E.A."/>
            <person name="Bowers A."/>
        </authorList>
    </citation>
    <scope>NUCLEOTIDE SEQUENCE [LARGE SCALE GENOMIC DNA]</scope>
    <source>
        <strain evidence="2 3">AFS044250</strain>
    </source>
</reference>
<comment type="caution">
    <text evidence="2">The sequence shown here is derived from an EMBL/GenBank/DDBJ whole genome shotgun (WGS) entry which is preliminary data.</text>
</comment>
<evidence type="ECO:0000256" key="1">
    <source>
        <dbReference type="SAM" id="MobiDB-lite"/>
    </source>
</evidence>
<sequence>MLNRVIYGGQVYYKVNDLGVLFGLKRYKMKKTLERQEIETTILKGFGRTLYILEDNVGKIEIGGEVTIIKTEFKEYMRKESAQKADEVPAEETKNEKEEVKSETEKEVETSVNNNENTIAPNIEQIEKLQEEHNNLLEKGGVLFVKLHRAGKSKLIRDTCTKHLGEGNLFINTTLDDIKKMSAIVLELENAFAEKELSA</sequence>
<evidence type="ECO:0000313" key="3">
    <source>
        <dbReference type="Proteomes" id="UP000225997"/>
    </source>
</evidence>
<feature type="compositionally biased region" description="Basic and acidic residues" evidence="1">
    <location>
        <begin position="80"/>
        <end position="109"/>
    </location>
</feature>
<gene>
    <name evidence="2" type="ORF">COF40_15125</name>
</gene>
<dbReference type="Proteomes" id="UP000225997">
    <property type="component" value="Unassembled WGS sequence"/>
</dbReference>
<dbReference type="EMBL" id="NUSQ01000060">
    <property type="protein sequence ID" value="PHD69790.1"/>
    <property type="molecule type" value="Genomic_DNA"/>
</dbReference>
<evidence type="ECO:0000313" key="2">
    <source>
        <dbReference type="EMBL" id="PHD69790.1"/>
    </source>
</evidence>
<organism evidence="2 3">
    <name type="scientific">Bacillus toyonensis</name>
    <dbReference type="NCBI Taxonomy" id="155322"/>
    <lineage>
        <taxon>Bacteria</taxon>
        <taxon>Bacillati</taxon>
        <taxon>Bacillota</taxon>
        <taxon>Bacilli</taxon>
        <taxon>Bacillales</taxon>
        <taxon>Bacillaceae</taxon>
        <taxon>Bacillus</taxon>
        <taxon>Bacillus cereus group</taxon>
    </lineage>
</organism>
<protein>
    <submittedName>
        <fullName evidence="2">Uncharacterized protein</fullName>
    </submittedName>
</protein>
<dbReference type="RefSeq" id="WP_100064586.1">
    <property type="nucleotide sequence ID" value="NZ_NUSQ01000060.1"/>
</dbReference>
<accession>A0A2C4QZ84</accession>
<proteinExistence type="predicted"/>
<feature type="region of interest" description="Disordered" evidence="1">
    <location>
        <begin position="80"/>
        <end position="111"/>
    </location>
</feature>
<dbReference type="AlphaFoldDB" id="A0A2C4QZ84"/>